<sequence>MPMRLSGEAYDQMLSPMEAPFDPEDEFDQGFTVSPLMGEGYSRSLELREGLEIRIEDHRLWNGIQVEVPESKAWLNYHFHLSGQHQDRSTEVDNNQFALYGSGFSPSHLMIAPSNCDPLLEVHINMHPDFFRSFVGNRQGELPTELRSLVRPSDQLQYTRVGTISPTIQRLLWQILRCPYQGTIKRMFLEGKALEVSALVLEEETAIQKGQSAPLKIEGEERDRIHRAREILIQQLDHPPSIVELAQQVGLNSRALKEGFRQQFGKPAFAYLHEYRLEQARQLLESEEMKVSEVAQAIGFANRSHFAEAFRKKFGVNPKDYQMQRRKLFVS</sequence>
<dbReference type="InterPro" id="IPR018062">
    <property type="entry name" value="HTH_AraC-typ_CS"/>
</dbReference>
<reference evidence="5" key="1">
    <citation type="submission" date="2019-12" db="EMBL/GenBank/DDBJ databases">
        <title>High-Quality draft genome sequences of three cyanobacteria isolated from the limestone walls of the Old Cathedral of Coimbra.</title>
        <authorList>
            <person name="Tiago I."/>
            <person name="Soares F."/>
            <person name="Portugal A."/>
        </authorList>
    </citation>
    <scope>NUCLEOTIDE SEQUENCE</scope>
    <source>
        <strain evidence="5">A</strain>
    </source>
</reference>
<comment type="caution">
    <text evidence="5">The sequence shown here is derived from an EMBL/GenBank/DDBJ whole genome shotgun (WGS) entry which is preliminary data.</text>
</comment>
<evidence type="ECO:0000259" key="4">
    <source>
        <dbReference type="PROSITE" id="PS01124"/>
    </source>
</evidence>
<protein>
    <submittedName>
        <fullName evidence="5">Helix-turn-helix domain-containing protein</fullName>
    </submittedName>
</protein>
<evidence type="ECO:0000313" key="5">
    <source>
        <dbReference type="EMBL" id="NDJ17704.1"/>
    </source>
</evidence>
<keyword evidence="1" id="KW-0805">Transcription regulation</keyword>
<dbReference type="PROSITE" id="PS01124">
    <property type="entry name" value="HTH_ARAC_FAMILY_2"/>
    <property type="match status" value="1"/>
</dbReference>
<feature type="domain" description="HTH araC/xylS-type" evidence="4">
    <location>
        <begin position="226"/>
        <end position="324"/>
    </location>
</feature>
<evidence type="ECO:0000256" key="1">
    <source>
        <dbReference type="ARBA" id="ARBA00023015"/>
    </source>
</evidence>
<proteinExistence type="predicted"/>
<dbReference type="SUPFAM" id="SSF46689">
    <property type="entry name" value="Homeodomain-like"/>
    <property type="match status" value="2"/>
</dbReference>
<dbReference type="PANTHER" id="PTHR47893">
    <property type="entry name" value="REGULATORY PROTEIN PCHR"/>
    <property type="match status" value="1"/>
</dbReference>
<dbReference type="Proteomes" id="UP000646053">
    <property type="component" value="Unassembled WGS sequence"/>
</dbReference>
<dbReference type="InterPro" id="IPR018060">
    <property type="entry name" value="HTH_AraC"/>
</dbReference>
<keyword evidence="3" id="KW-0804">Transcription</keyword>
<dbReference type="RefSeq" id="WP_162423223.1">
    <property type="nucleotide sequence ID" value="NZ_WVIE01000010.1"/>
</dbReference>
<evidence type="ECO:0000256" key="3">
    <source>
        <dbReference type="ARBA" id="ARBA00023163"/>
    </source>
</evidence>
<name>A0A8J8CIH5_9CYAN</name>
<accession>A0A8J8CIH5</accession>
<dbReference type="GO" id="GO:0043565">
    <property type="term" value="F:sequence-specific DNA binding"/>
    <property type="evidence" value="ECO:0007669"/>
    <property type="project" value="InterPro"/>
</dbReference>
<evidence type="ECO:0000313" key="6">
    <source>
        <dbReference type="Proteomes" id="UP000646053"/>
    </source>
</evidence>
<keyword evidence="6" id="KW-1185">Reference proteome</keyword>
<dbReference type="Pfam" id="PF12833">
    <property type="entry name" value="HTH_18"/>
    <property type="match status" value="1"/>
</dbReference>
<dbReference type="Gene3D" id="1.10.10.60">
    <property type="entry name" value="Homeodomain-like"/>
    <property type="match status" value="2"/>
</dbReference>
<gene>
    <name evidence="5" type="ORF">GS601_10445</name>
</gene>
<dbReference type="InterPro" id="IPR009057">
    <property type="entry name" value="Homeodomain-like_sf"/>
</dbReference>
<organism evidence="5 6">
    <name type="scientific">Myxacorys almedinensis A</name>
    <dbReference type="NCBI Taxonomy" id="2690445"/>
    <lineage>
        <taxon>Bacteria</taxon>
        <taxon>Bacillati</taxon>
        <taxon>Cyanobacteriota</taxon>
        <taxon>Cyanophyceae</taxon>
        <taxon>Leptolyngbyales</taxon>
        <taxon>Leptolyngbyaceae</taxon>
        <taxon>Myxacorys</taxon>
        <taxon>Myxacorys almedinensis</taxon>
    </lineage>
</organism>
<dbReference type="GO" id="GO:0003700">
    <property type="term" value="F:DNA-binding transcription factor activity"/>
    <property type="evidence" value="ECO:0007669"/>
    <property type="project" value="InterPro"/>
</dbReference>
<dbReference type="PANTHER" id="PTHR47893:SF1">
    <property type="entry name" value="REGULATORY PROTEIN PCHR"/>
    <property type="match status" value="1"/>
</dbReference>
<keyword evidence="2" id="KW-0238">DNA-binding</keyword>
<dbReference type="EMBL" id="WVIE01000010">
    <property type="protein sequence ID" value="NDJ17704.1"/>
    <property type="molecule type" value="Genomic_DNA"/>
</dbReference>
<dbReference type="PRINTS" id="PR00032">
    <property type="entry name" value="HTHARAC"/>
</dbReference>
<dbReference type="InterPro" id="IPR053142">
    <property type="entry name" value="PchR_regulatory_protein"/>
</dbReference>
<dbReference type="SMART" id="SM00342">
    <property type="entry name" value="HTH_ARAC"/>
    <property type="match status" value="1"/>
</dbReference>
<dbReference type="InterPro" id="IPR020449">
    <property type="entry name" value="Tscrpt_reg_AraC-type_HTH"/>
</dbReference>
<dbReference type="AlphaFoldDB" id="A0A8J8CIH5"/>
<evidence type="ECO:0000256" key="2">
    <source>
        <dbReference type="ARBA" id="ARBA00023125"/>
    </source>
</evidence>
<dbReference type="PROSITE" id="PS00041">
    <property type="entry name" value="HTH_ARAC_FAMILY_1"/>
    <property type="match status" value="1"/>
</dbReference>